<feature type="non-terminal residue" evidence="1">
    <location>
        <position position="1"/>
    </location>
</feature>
<accession>X1EZG2</accession>
<gene>
    <name evidence="1" type="ORF">S03H2_20552</name>
</gene>
<dbReference type="AlphaFoldDB" id="X1EZG2"/>
<sequence length="287" mass="33163">DFFEENHIAFIKPKEFDFIFSEDIPLKKALWLEDENVELKPYDKNDPEKISLGSLLYRGNLTNHKKAIKINHMHQRVLIAGNNGVGKTTFIIDQLGQINSKKHNVGFIYVNTVKPDQDIFFKTGKIIDLSLKWNSPDCHVPYYTQNGNIYDTARYIIAQLGLKNFFESNLVEVLDFFIKEHGSLPKSIEVLLFNLVKFIEADTELDNKTKYRRISYLKTQIAKITRDKHIVKNLELTDTPPKWFSVLMAGGGIFLDLSECKSRDAQRLFLCALFNFLKVSLPQTNNL</sequence>
<evidence type="ECO:0008006" key="2">
    <source>
        <dbReference type="Google" id="ProtNLM"/>
    </source>
</evidence>
<feature type="non-terminal residue" evidence="1">
    <location>
        <position position="287"/>
    </location>
</feature>
<dbReference type="EMBL" id="BARU01010841">
    <property type="protein sequence ID" value="GAH37982.1"/>
    <property type="molecule type" value="Genomic_DNA"/>
</dbReference>
<proteinExistence type="predicted"/>
<evidence type="ECO:0000313" key="1">
    <source>
        <dbReference type="EMBL" id="GAH37982.1"/>
    </source>
</evidence>
<dbReference type="SUPFAM" id="SSF52540">
    <property type="entry name" value="P-loop containing nucleoside triphosphate hydrolases"/>
    <property type="match status" value="1"/>
</dbReference>
<reference evidence="1" key="1">
    <citation type="journal article" date="2014" name="Front. Microbiol.">
        <title>High frequency of phylogenetically diverse reductive dehalogenase-homologous genes in deep subseafloor sedimentary metagenomes.</title>
        <authorList>
            <person name="Kawai M."/>
            <person name="Futagami T."/>
            <person name="Toyoda A."/>
            <person name="Takaki Y."/>
            <person name="Nishi S."/>
            <person name="Hori S."/>
            <person name="Arai W."/>
            <person name="Tsubouchi T."/>
            <person name="Morono Y."/>
            <person name="Uchiyama I."/>
            <person name="Ito T."/>
            <person name="Fujiyama A."/>
            <person name="Inagaki F."/>
            <person name="Takami H."/>
        </authorList>
    </citation>
    <scope>NUCLEOTIDE SEQUENCE</scope>
    <source>
        <strain evidence="1">Expedition CK06-06</strain>
    </source>
</reference>
<organism evidence="1">
    <name type="scientific">marine sediment metagenome</name>
    <dbReference type="NCBI Taxonomy" id="412755"/>
    <lineage>
        <taxon>unclassified sequences</taxon>
        <taxon>metagenomes</taxon>
        <taxon>ecological metagenomes</taxon>
    </lineage>
</organism>
<comment type="caution">
    <text evidence="1">The sequence shown here is derived from an EMBL/GenBank/DDBJ whole genome shotgun (WGS) entry which is preliminary data.</text>
</comment>
<name>X1EZG2_9ZZZZ</name>
<protein>
    <recommendedName>
        <fullName evidence="2">Helicase HerA central domain-containing protein</fullName>
    </recommendedName>
</protein>
<dbReference type="InterPro" id="IPR027417">
    <property type="entry name" value="P-loop_NTPase"/>
</dbReference>